<organism evidence="7 8">
    <name type="scientific">Cerasicoccus arenae</name>
    <dbReference type="NCBI Taxonomy" id="424488"/>
    <lineage>
        <taxon>Bacteria</taxon>
        <taxon>Pseudomonadati</taxon>
        <taxon>Verrucomicrobiota</taxon>
        <taxon>Opitutia</taxon>
        <taxon>Puniceicoccales</taxon>
        <taxon>Cerasicoccaceae</taxon>
        <taxon>Cerasicoccus</taxon>
    </lineage>
</organism>
<dbReference type="InterPro" id="IPR000515">
    <property type="entry name" value="MetI-like"/>
</dbReference>
<feature type="transmembrane region" description="Helical" evidence="5">
    <location>
        <begin position="496"/>
        <end position="519"/>
    </location>
</feature>
<gene>
    <name evidence="7" type="ORF">GCM10007047_02750</name>
</gene>
<comment type="subcellular location">
    <subcellularLocation>
        <location evidence="1 5">Cell membrane</location>
        <topology evidence="1 5">Multi-pass membrane protein</topology>
    </subcellularLocation>
</comment>
<dbReference type="EMBL" id="BMXG01000001">
    <property type="protein sequence ID" value="GHB91201.1"/>
    <property type="molecule type" value="Genomic_DNA"/>
</dbReference>
<comment type="caution">
    <text evidence="7">The sequence shown here is derived from an EMBL/GenBank/DDBJ whole genome shotgun (WGS) entry which is preliminary data.</text>
</comment>
<keyword evidence="5" id="KW-0813">Transport</keyword>
<dbReference type="GO" id="GO:0005886">
    <property type="term" value="C:plasma membrane"/>
    <property type="evidence" value="ECO:0007669"/>
    <property type="project" value="UniProtKB-SubCell"/>
</dbReference>
<evidence type="ECO:0000256" key="5">
    <source>
        <dbReference type="RuleBase" id="RU363032"/>
    </source>
</evidence>
<feature type="transmembrane region" description="Helical" evidence="5">
    <location>
        <begin position="626"/>
        <end position="648"/>
    </location>
</feature>
<dbReference type="CDD" id="cd06261">
    <property type="entry name" value="TM_PBP2"/>
    <property type="match status" value="1"/>
</dbReference>
<comment type="similarity">
    <text evidence="5">Belongs to the binding-protein-dependent transport system permease family.</text>
</comment>
<accession>A0A8J3D8X0</accession>
<feature type="transmembrane region" description="Helical" evidence="5">
    <location>
        <begin position="377"/>
        <end position="402"/>
    </location>
</feature>
<feature type="transmembrane region" description="Helical" evidence="5">
    <location>
        <begin position="549"/>
        <end position="567"/>
    </location>
</feature>
<dbReference type="Proteomes" id="UP000642829">
    <property type="component" value="Unassembled WGS sequence"/>
</dbReference>
<evidence type="ECO:0000313" key="7">
    <source>
        <dbReference type="EMBL" id="GHB91201.1"/>
    </source>
</evidence>
<dbReference type="Pfam" id="PF00528">
    <property type="entry name" value="BPD_transp_1"/>
    <property type="match status" value="1"/>
</dbReference>
<proteinExistence type="inferred from homology"/>
<keyword evidence="4 5" id="KW-0472">Membrane</keyword>
<sequence length="661" mass="73376">MTKEPKGFDKRMRPAGEMYVWLCAMGLAAGIIMVIGLLWVIVANGVQVFWPRPVYEVTLKDGSVIAASIVEDREKKVAEEGGQFAREYKLFTGNKDAYGRQFRYVDQNEIVSMNEPADIIVGEREGSGQAIFYPIELILADGKTVAADSPDFDATFQRLIDEAADARAKARHIDRGPIGGYSAKLKKIYLEKRLLQKRNPDEDKDLQAMDALFIQITKLSSDETEQKSELMAQYQALNDRGGIFAEMAVLNERERLLNEEFAPLLVQSQALKDSINKNTLRYRLIDGTEREYAAGKILLTYQPNQLTAIDKVLFFIGHFWMFLSEDPREANTEGGIFPAIFGTFVMTLLMSIAVMPFGVLAAIYLREYASQGLFTQAVRVAVNNLAGVPSIVYGVFGLGFFVYGMGSWIDGGADDPMAVASWSLWLVVLAVLIVATVLLAQEDYWKHRRWLKDNIRRQTVSTLSVIALILLGFLIYESPFFHGFFSDRLLLNEPTFGTGGVLWASLTLALMTVPVVVVATEEALAAVPRGVREASLACGASKWQTIQRIVMPASASGVLTGLILAMARGAGEVAPLMLVGVIKYVPELPLDTTAPFFHFERKFMHLGFHIYDLGFQSPDSEAAKPMVFATTFLLIVLVIILNLGAILIRDHLRRKYASGTF</sequence>
<dbReference type="SUPFAM" id="SSF161098">
    <property type="entry name" value="MetI-like"/>
    <property type="match status" value="2"/>
</dbReference>
<evidence type="ECO:0000256" key="1">
    <source>
        <dbReference type="ARBA" id="ARBA00004651"/>
    </source>
</evidence>
<reference evidence="7" key="1">
    <citation type="journal article" date="2014" name="Int. J. Syst. Evol. Microbiol.">
        <title>Complete genome sequence of Corynebacterium casei LMG S-19264T (=DSM 44701T), isolated from a smear-ripened cheese.</title>
        <authorList>
            <consortium name="US DOE Joint Genome Institute (JGI-PGF)"/>
            <person name="Walter F."/>
            <person name="Albersmeier A."/>
            <person name="Kalinowski J."/>
            <person name="Ruckert C."/>
        </authorList>
    </citation>
    <scope>NUCLEOTIDE SEQUENCE</scope>
    <source>
        <strain evidence="7">KCTC 12870</strain>
    </source>
</reference>
<name>A0A8J3D8X0_9BACT</name>
<dbReference type="PANTHER" id="PTHR43470:SF6">
    <property type="entry name" value="PHOSPHATE TRANSPORT SYSTEM PERMEASE PROTEIN PSTA"/>
    <property type="match status" value="1"/>
</dbReference>
<feature type="transmembrane region" description="Helical" evidence="5">
    <location>
        <begin position="422"/>
        <end position="440"/>
    </location>
</feature>
<dbReference type="GO" id="GO:0055085">
    <property type="term" value="P:transmembrane transport"/>
    <property type="evidence" value="ECO:0007669"/>
    <property type="project" value="InterPro"/>
</dbReference>
<dbReference type="Gene3D" id="1.10.3720.10">
    <property type="entry name" value="MetI-like"/>
    <property type="match status" value="2"/>
</dbReference>
<evidence type="ECO:0000256" key="3">
    <source>
        <dbReference type="ARBA" id="ARBA00022989"/>
    </source>
</evidence>
<feature type="transmembrane region" description="Helical" evidence="5">
    <location>
        <begin position="335"/>
        <end position="365"/>
    </location>
</feature>
<evidence type="ECO:0000313" key="8">
    <source>
        <dbReference type="Proteomes" id="UP000642829"/>
    </source>
</evidence>
<dbReference type="PANTHER" id="PTHR43470">
    <property type="entry name" value="PHOSPHATE TRANSPORT SYSTEM PERMEASE PROTEIN PSTA-RELATED"/>
    <property type="match status" value="1"/>
</dbReference>
<feature type="domain" description="ABC transmembrane type-1" evidence="6">
    <location>
        <begin position="340"/>
        <end position="645"/>
    </location>
</feature>
<keyword evidence="2 5" id="KW-0812">Transmembrane</keyword>
<feature type="transmembrane region" description="Helical" evidence="5">
    <location>
        <begin position="460"/>
        <end position="476"/>
    </location>
</feature>
<feature type="transmembrane region" description="Helical" evidence="5">
    <location>
        <begin position="18"/>
        <end position="42"/>
    </location>
</feature>
<evidence type="ECO:0000256" key="4">
    <source>
        <dbReference type="ARBA" id="ARBA00023136"/>
    </source>
</evidence>
<dbReference type="RefSeq" id="WP_200163229.1">
    <property type="nucleotide sequence ID" value="NZ_BMXG01000001.1"/>
</dbReference>
<keyword evidence="3 5" id="KW-1133">Transmembrane helix</keyword>
<keyword evidence="8" id="KW-1185">Reference proteome</keyword>
<dbReference type="AlphaFoldDB" id="A0A8J3D8X0"/>
<dbReference type="InterPro" id="IPR035906">
    <property type="entry name" value="MetI-like_sf"/>
</dbReference>
<evidence type="ECO:0000259" key="6">
    <source>
        <dbReference type="PROSITE" id="PS50928"/>
    </source>
</evidence>
<protein>
    <recommendedName>
        <fullName evidence="6">ABC transmembrane type-1 domain-containing protein</fullName>
    </recommendedName>
</protein>
<reference evidence="7" key="2">
    <citation type="submission" date="2020-09" db="EMBL/GenBank/DDBJ databases">
        <authorList>
            <person name="Sun Q."/>
            <person name="Kim S."/>
        </authorList>
    </citation>
    <scope>NUCLEOTIDE SEQUENCE</scope>
    <source>
        <strain evidence="7">KCTC 12870</strain>
    </source>
</reference>
<evidence type="ECO:0000256" key="2">
    <source>
        <dbReference type="ARBA" id="ARBA00022692"/>
    </source>
</evidence>
<dbReference type="PROSITE" id="PS50928">
    <property type="entry name" value="ABC_TM1"/>
    <property type="match status" value="1"/>
</dbReference>